<protein>
    <submittedName>
        <fullName evidence="1">Uncharacterized protein</fullName>
    </submittedName>
</protein>
<dbReference type="InParanoid" id="A0A0C3D7X8"/>
<dbReference type="AlphaFoldDB" id="A0A0C3D7X8"/>
<proteinExistence type="predicted"/>
<organism evidence="1 2">
    <name type="scientific">Scleroderma citrinum Foug A</name>
    <dbReference type="NCBI Taxonomy" id="1036808"/>
    <lineage>
        <taxon>Eukaryota</taxon>
        <taxon>Fungi</taxon>
        <taxon>Dikarya</taxon>
        <taxon>Basidiomycota</taxon>
        <taxon>Agaricomycotina</taxon>
        <taxon>Agaricomycetes</taxon>
        <taxon>Agaricomycetidae</taxon>
        <taxon>Boletales</taxon>
        <taxon>Sclerodermatineae</taxon>
        <taxon>Sclerodermataceae</taxon>
        <taxon>Scleroderma</taxon>
    </lineage>
</organism>
<dbReference type="OrthoDB" id="2696141at2759"/>
<gene>
    <name evidence="1" type="ORF">SCLCIDRAFT_131667</name>
</gene>
<reference evidence="2" key="2">
    <citation type="submission" date="2015-01" db="EMBL/GenBank/DDBJ databases">
        <title>Evolutionary Origins and Diversification of the Mycorrhizal Mutualists.</title>
        <authorList>
            <consortium name="DOE Joint Genome Institute"/>
            <consortium name="Mycorrhizal Genomics Consortium"/>
            <person name="Kohler A."/>
            <person name="Kuo A."/>
            <person name="Nagy L.G."/>
            <person name="Floudas D."/>
            <person name="Copeland A."/>
            <person name="Barry K.W."/>
            <person name="Cichocki N."/>
            <person name="Veneault-Fourrey C."/>
            <person name="LaButti K."/>
            <person name="Lindquist E.A."/>
            <person name="Lipzen A."/>
            <person name="Lundell T."/>
            <person name="Morin E."/>
            <person name="Murat C."/>
            <person name="Riley R."/>
            <person name="Ohm R."/>
            <person name="Sun H."/>
            <person name="Tunlid A."/>
            <person name="Henrissat B."/>
            <person name="Grigoriev I.V."/>
            <person name="Hibbett D.S."/>
            <person name="Martin F."/>
        </authorList>
    </citation>
    <scope>NUCLEOTIDE SEQUENCE [LARGE SCALE GENOMIC DNA]</scope>
    <source>
        <strain evidence="2">Foug A</strain>
    </source>
</reference>
<dbReference type="EMBL" id="KN822109">
    <property type="protein sequence ID" value="KIM56855.1"/>
    <property type="molecule type" value="Genomic_DNA"/>
</dbReference>
<accession>A0A0C3D7X8</accession>
<evidence type="ECO:0000313" key="2">
    <source>
        <dbReference type="Proteomes" id="UP000053989"/>
    </source>
</evidence>
<reference evidence="1 2" key="1">
    <citation type="submission" date="2014-04" db="EMBL/GenBank/DDBJ databases">
        <authorList>
            <consortium name="DOE Joint Genome Institute"/>
            <person name="Kuo A."/>
            <person name="Kohler A."/>
            <person name="Nagy L.G."/>
            <person name="Floudas D."/>
            <person name="Copeland A."/>
            <person name="Barry K.W."/>
            <person name="Cichocki N."/>
            <person name="Veneault-Fourrey C."/>
            <person name="LaButti K."/>
            <person name="Lindquist E.A."/>
            <person name="Lipzen A."/>
            <person name="Lundell T."/>
            <person name="Morin E."/>
            <person name="Murat C."/>
            <person name="Sun H."/>
            <person name="Tunlid A."/>
            <person name="Henrissat B."/>
            <person name="Grigoriev I.V."/>
            <person name="Hibbett D.S."/>
            <person name="Martin F."/>
            <person name="Nordberg H.P."/>
            <person name="Cantor M.N."/>
            <person name="Hua S.X."/>
        </authorList>
    </citation>
    <scope>NUCLEOTIDE SEQUENCE [LARGE SCALE GENOMIC DNA]</scope>
    <source>
        <strain evidence="1 2">Foug A</strain>
    </source>
</reference>
<dbReference type="HOGENOM" id="CLU_2677906_0_0_1"/>
<name>A0A0C3D7X8_9AGAM</name>
<dbReference type="Proteomes" id="UP000053989">
    <property type="component" value="Unassembled WGS sequence"/>
</dbReference>
<evidence type="ECO:0000313" key="1">
    <source>
        <dbReference type="EMBL" id="KIM56855.1"/>
    </source>
</evidence>
<keyword evidence="2" id="KW-1185">Reference proteome</keyword>
<feature type="non-terminal residue" evidence="1">
    <location>
        <position position="1"/>
    </location>
</feature>
<sequence>QDNTLSSREQALNILQAQDNNLPREVKLFIWSMIAHDPGFTKVYALTVDKDEWQDIVMLEYKVKTGNVALLNTVL</sequence>